<dbReference type="InterPro" id="IPR029787">
    <property type="entry name" value="Nucleotide_cyclase"/>
</dbReference>
<feature type="transmembrane region" description="Helical" evidence="1">
    <location>
        <begin position="107"/>
        <end position="132"/>
    </location>
</feature>
<proteinExistence type="predicted"/>
<protein>
    <submittedName>
        <fullName evidence="3">Diguanylate cyclase</fullName>
    </submittedName>
</protein>
<reference evidence="3" key="2">
    <citation type="journal article" date="2021" name="PeerJ">
        <title>Extensive microbial diversity within the chicken gut microbiome revealed by metagenomics and culture.</title>
        <authorList>
            <person name="Gilroy R."/>
            <person name="Ravi A."/>
            <person name="Getino M."/>
            <person name="Pursley I."/>
            <person name="Horton D.L."/>
            <person name="Alikhan N.F."/>
            <person name="Baker D."/>
            <person name="Gharbi K."/>
            <person name="Hall N."/>
            <person name="Watson M."/>
            <person name="Adriaenssens E.M."/>
            <person name="Foster-Nyarko E."/>
            <person name="Jarju S."/>
            <person name="Secka A."/>
            <person name="Antonio M."/>
            <person name="Oren A."/>
            <person name="Chaudhuri R.R."/>
            <person name="La Ragione R."/>
            <person name="Hildebrand F."/>
            <person name="Pallen M.J."/>
        </authorList>
    </citation>
    <scope>NUCLEOTIDE SEQUENCE</scope>
    <source>
        <strain evidence="3">CHK152-2871</strain>
    </source>
</reference>
<evidence type="ECO:0000259" key="2">
    <source>
        <dbReference type="PROSITE" id="PS50887"/>
    </source>
</evidence>
<dbReference type="GO" id="GO:0052621">
    <property type="term" value="F:diguanylate cyclase activity"/>
    <property type="evidence" value="ECO:0007669"/>
    <property type="project" value="TreeGrafter"/>
</dbReference>
<dbReference type="InterPro" id="IPR007890">
    <property type="entry name" value="CHASE2"/>
</dbReference>
<dbReference type="GO" id="GO:1902201">
    <property type="term" value="P:negative regulation of bacterial-type flagellum-dependent cell motility"/>
    <property type="evidence" value="ECO:0007669"/>
    <property type="project" value="TreeGrafter"/>
</dbReference>
<comment type="caution">
    <text evidence="3">The sequence shown here is derived from an EMBL/GenBank/DDBJ whole genome shotgun (WGS) entry which is preliminary data.</text>
</comment>
<dbReference type="PANTHER" id="PTHR45138:SF9">
    <property type="entry name" value="DIGUANYLATE CYCLASE DGCM-RELATED"/>
    <property type="match status" value="1"/>
</dbReference>
<dbReference type="SUPFAM" id="SSF55073">
    <property type="entry name" value="Nucleotide cyclase"/>
    <property type="match status" value="1"/>
</dbReference>
<reference evidence="3" key="1">
    <citation type="submission" date="2020-10" db="EMBL/GenBank/DDBJ databases">
        <authorList>
            <person name="Gilroy R."/>
        </authorList>
    </citation>
    <scope>NUCLEOTIDE SEQUENCE</scope>
    <source>
        <strain evidence="3">CHK152-2871</strain>
    </source>
</reference>
<name>A0A9D1FIF0_9BACT</name>
<dbReference type="EMBL" id="DVJQ01000031">
    <property type="protein sequence ID" value="HIS74084.1"/>
    <property type="molecule type" value="Genomic_DNA"/>
</dbReference>
<dbReference type="PANTHER" id="PTHR45138">
    <property type="entry name" value="REGULATORY COMPONENTS OF SENSORY TRANSDUCTION SYSTEM"/>
    <property type="match status" value="1"/>
</dbReference>
<dbReference type="PROSITE" id="PS50887">
    <property type="entry name" value="GGDEF"/>
    <property type="match status" value="1"/>
</dbReference>
<keyword evidence="1" id="KW-1133">Transmembrane helix</keyword>
<keyword evidence="1" id="KW-0472">Membrane</keyword>
<dbReference type="FunFam" id="3.30.70.270:FF:000001">
    <property type="entry name" value="Diguanylate cyclase domain protein"/>
    <property type="match status" value="1"/>
</dbReference>
<evidence type="ECO:0000256" key="1">
    <source>
        <dbReference type="SAM" id="Phobius"/>
    </source>
</evidence>
<sequence length="307" mass="34567">FLKNKFENKIVYIGTTVTALADVKSTPVSFMYPGVETHATFLNNILDNNFIKHLSFRADIIISILICFFIGYLILKLESVPLSILCSVAIIALYLILTLFAMDFFNLWLGVVLPVFSATVIIIAAYIAKYLLKSKDYEHTYKLAVTDGLTELYNHRYFQEQMIQNVGNVCRYGGIFSLILIDIDFFKKFNDTFGHQSGDAILRQVAQTIKKNIRTSDIACRYGGEEMSIILTNTKKDDAITTAKKICSAIRDKKFELQDGTKTHVTISVGVASMPNDGNSPQEIIEYADKCLYKAKQGGRDRVESEI</sequence>
<feature type="non-terminal residue" evidence="3">
    <location>
        <position position="1"/>
    </location>
</feature>
<accession>A0A9D1FIF0</accession>
<gene>
    <name evidence="3" type="ORF">IAA86_03580</name>
</gene>
<dbReference type="AlphaFoldDB" id="A0A9D1FIF0"/>
<evidence type="ECO:0000313" key="3">
    <source>
        <dbReference type="EMBL" id="HIS74084.1"/>
    </source>
</evidence>
<dbReference type="Proteomes" id="UP000886865">
    <property type="component" value="Unassembled WGS sequence"/>
</dbReference>
<dbReference type="InterPro" id="IPR000160">
    <property type="entry name" value="GGDEF_dom"/>
</dbReference>
<dbReference type="GO" id="GO:0005886">
    <property type="term" value="C:plasma membrane"/>
    <property type="evidence" value="ECO:0007669"/>
    <property type="project" value="TreeGrafter"/>
</dbReference>
<feature type="transmembrane region" description="Helical" evidence="1">
    <location>
        <begin position="54"/>
        <end position="75"/>
    </location>
</feature>
<dbReference type="InterPro" id="IPR043128">
    <property type="entry name" value="Rev_trsase/Diguanyl_cyclase"/>
</dbReference>
<evidence type="ECO:0000313" key="4">
    <source>
        <dbReference type="Proteomes" id="UP000886865"/>
    </source>
</evidence>
<dbReference type="NCBIfam" id="TIGR00254">
    <property type="entry name" value="GGDEF"/>
    <property type="match status" value="1"/>
</dbReference>
<dbReference type="Pfam" id="PF05226">
    <property type="entry name" value="CHASE2"/>
    <property type="match status" value="1"/>
</dbReference>
<organism evidence="3 4">
    <name type="scientific">Candidatus Galligastranaerophilus intestinavium</name>
    <dbReference type="NCBI Taxonomy" id="2840836"/>
    <lineage>
        <taxon>Bacteria</taxon>
        <taxon>Candidatus Galligastranaerophilus</taxon>
    </lineage>
</organism>
<dbReference type="InterPro" id="IPR050469">
    <property type="entry name" value="Diguanylate_Cyclase"/>
</dbReference>
<dbReference type="Gene3D" id="3.30.70.270">
    <property type="match status" value="1"/>
</dbReference>
<feature type="transmembrane region" description="Helical" evidence="1">
    <location>
        <begin position="82"/>
        <end position="101"/>
    </location>
</feature>
<dbReference type="Pfam" id="PF00990">
    <property type="entry name" value="GGDEF"/>
    <property type="match status" value="1"/>
</dbReference>
<feature type="domain" description="GGDEF" evidence="2">
    <location>
        <begin position="174"/>
        <end position="307"/>
    </location>
</feature>
<dbReference type="CDD" id="cd01949">
    <property type="entry name" value="GGDEF"/>
    <property type="match status" value="1"/>
</dbReference>
<keyword evidence="1" id="KW-0812">Transmembrane</keyword>
<dbReference type="SMART" id="SM00267">
    <property type="entry name" value="GGDEF"/>
    <property type="match status" value="1"/>
</dbReference>
<dbReference type="GO" id="GO:0043709">
    <property type="term" value="P:cell adhesion involved in single-species biofilm formation"/>
    <property type="evidence" value="ECO:0007669"/>
    <property type="project" value="TreeGrafter"/>
</dbReference>